<evidence type="ECO:0000313" key="2">
    <source>
        <dbReference type="EMBL" id="GJN41010.1"/>
    </source>
</evidence>
<evidence type="ECO:0000313" key="3">
    <source>
        <dbReference type="Proteomes" id="UP001054889"/>
    </source>
</evidence>
<organism evidence="2 3">
    <name type="scientific">Eleusine coracana subsp. coracana</name>
    <dbReference type="NCBI Taxonomy" id="191504"/>
    <lineage>
        <taxon>Eukaryota</taxon>
        <taxon>Viridiplantae</taxon>
        <taxon>Streptophyta</taxon>
        <taxon>Embryophyta</taxon>
        <taxon>Tracheophyta</taxon>
        <taxon>Spermatophyta</taxon>
        <taxon>Magnoliopsida</taxon>
        <taxon>Liliopsida</taxon>
        <taxon>Poales</taxon>
        <taxon>Poaceae</taxon>
        <taxon>PACMAD clade</taxon>
        <taxon>Chloridoideae</taxon>
        <taxon>Cynodonteae</taxon>
        <taxon>Eleusininae</taxon>
        <taxon>Eleusine</taxon>
    </lineage>
</organism>
<comment type="caution">
    <text evidence="2">The sequence shown here is derived from an EMBL/GenBank/DDBJ whole genome shotgun (WGS) entry which is preliminary data.</text>
</comment>
<keyword evidence="3" id="KW-1185">Reference proteome</keyword>
<reference evidence="2" key="2">
    <citation type="submission" date="2021-12" db="EMBL/GenBank/DDBJ databases">
        <title>Resequencing data analysis of finger millet.</title>
        <authorList>
            <person name="Hatakeyama M."/>
            <person name="Aluri S."/>
            <person name="Balachadran M.T."/>
            <person name="Sivarajan S.R."/>
            <person name="Poveda L."/>
            <person name="Shimizu-Inatsugi R."/>
            <person name="Schlapbach R."/>
            <person name="Sreeman S.M."/>
            <person name="Shimizu K.K."/>
        </authorList>
    </citation>
    <scope>NUCLEOTIDE SEQUENCE</scope>
</reference>
<sequence length="93" mass="10332">MSLAQVGLQALAPQPTDTIFDEWWEKVWQAAPEQQKKGLNSMVAFGAWIILTHRNSCVFEGLAPSMSRALMVSNDERRLLEMAGARDLSSLLA</sequence>
<accession>A0AAV5G387</accession>
<dbReference type="EMBL" id="BQKI01000199">
    <property type="protein sequence ID" value="GJN40912.1"/>
    <property type="molecule type" value="Genomic_DNA"/>
</dbReference>
<reference evidence="2" key="1">
    <citation type="journal article" date="2018" name="DNA Res.">
        <title>Multiple hybrid de novo genome assembly of finger millet, an orphan allotetraploid crop.</title>
        <authorList>
            <person name="Hatakeyama M."/>
            <person name="Aluri S."/>
            <person name="Balachadran M.T."/>
            <person name="Sivarajan S.R."/>
            <person name="Patrignani A."/>
            <person name="Gruter S."/>
            <person name="Poveda L."/>
            <person name="Shimizu-Inatsugi R."/>
            <person name="Baeten J."/>
            <person name="Francoijs K.J."/>
            <person name="Nataraja K.N."/>
            <person name="Reddy Y.A.N."/>
            <person name="Phadnis S."/>
            <person name="Ravikumar R.L."/>
            <person name="Schlapbach R."/>
            <person name="Sreeman S.M."/>
            <person name="Shimizu K.K."/>
        </authorList>
    </citation>
    <scope>NUCLEOTIDE SEQUENCE</scope>
</reference>
<name>A0AAV5G387_ELECO</name>
<gene>
    <name evidence="2" type="primary">gn00329</name>
    <name evidence="1" type="synonym">gn00224</name>
    <name evidence="1" type="ORF">PR202_gn00224</name>
    <name evidence="2" type="ORF">PR202_gn00329</name>
</gene>
<dbReference type="EMBL" id="BQKI01000199">
    <property type="protein sequence ID" value="GJN41010.1"/>
    <property type="molecule type" value="Genomic_DNA"/>
</dbReference>
<dbReference type="Proteomes" id="UP001054889">
    <property type="component" value="Unassembled WGS sequence"/>
</dbReference>
<proteinExistence type="predicted"/>
<evidence type="ECO:0000313" key="1">
    <source>
        <dbReference type="EMBL" id="GJN40912.1"/>
    </source>
</evidence>
<protein>
    <submittedName>
        <fullName evidence="2">Uncharacterized protein</fullName>
    </submittedName>
</protein>
<dbReference type="AlphaFoldDB" id="A0AAV5G387"/>